<dbReference type="PANTHER" id="PTHR35336">
    <property type="entry name" value="ADENOSYLCOBINAMIDE AMIDOHYDROLASE"/>
    <property type="match status" value="1"/>
</dbReference>
<evidence type="ECO:0000313" key="2">
    <source>
        <dbReference type="Proteomes" id="UP001589894"/>
    </source>
</evidence>
<gene>
    <name evidence="1" type="ORF">ACFFHU_28765</name>
</gene>
<comment type="caution">
    <text evidence="1">The sequence shown here is derived from an EMBL/GenBank/DDBJ whole genome shotgun (WGS) entry which is preliminary data.</text>
</comment>
<keyword evidence="2" id="KW-1185">Reference proteome</keyword>
<dbReference type="Pfam" id="PF01955">
    <property type="entry name" value="CbiZ"/>
    <property type="match status" value="1"/>
</dbReference>
<dbReference type="EMBL" id="JBHLUE010000032">
    <property type="protein sequence ID" value="MFC0568125.1"/>
    <property type="molecule type" value="Genomic_DNA"/>
</dbReference>
<proteinExistence type="predicted"/>
<sequence length="262" mass="26069">MLSDPLLTVRFEGGHEVPLLVWRAPAGLPAISSAPLGGGIGVRGWVLNATVPMSYDRNDPDRHLMELAAGLDLSGPGVGHLTGVDVAEVVPAEAAGVRVWATVGLGAPIWAADEAVPAGPVEAARPVGSSGSVGAVGSVGSSGPAGSGPRVGTVNIVAMVPARLSAAALVNAVATATEAKAQALWELGLPATGTATDAVTVLCAPTGPVEAYGGPRSRYGAPLARAVRRAVLDGGRAAAVPWSDRFVPRSGGTGLWPSRLPG</sequence>
<dbReference type="InterPro" id="IPR052209">
    <property type="entry name" value="CbiZ"/>
</dbReference>
<evidence type="ECO:0000313" key="1">
    <source>
        <dbReference type="EMBL" id="MFC0568125.1"/>
    </source>
</evidence>
<reference evidence="1 2" key="1">
    <citation type="submission" date="2024-09" db="EMBL/GenBank/DDBJ databases">
        <authorList>
            <person name="Sun Q."/>
            <person name="Mori K."/>
        </authorList>
    </citation>
    <scope>NUCLEOTIDE SEQUENCE [LARGE SCALE GENOMIC DNA]</scope>
    <source>
        <strain evidence="1 2">TBRC 2205</strain>
    </source>
</reference>
<name>A0ABV6P515_9ACTN</name>
<dbReference type="PANTHER" id="PTHR35336:SF5">
    <property type="entry name" value="ADENOSYLCOBINAMIDE AMIDOHYDROLASE"/>
    <property type="match status" value="1"/>
</dbReference>
<dbReference type="Proteomes" id="UP001589894">
    <property type="component" value="Unassembled WGS sequence"/>
</dbReference>
<accession>A0ABV6P515</accession>
<protein>
    <submittedName>
        <fullName evidence="1">Adenosylcobinamide amidohydrolase</fullName>
    </submittedName>
</protein>
<dbReference type="InterPro" id="IPR002808">
    <property type="entry name" value="AdoCbi_amidolase"/>
</dbReference>
<dbReference type="RefSeq" id="WP_377343576.1">
    <property type="nucleotide sequence ID" value="NZ_JBHLUE010000032.1"/>
</dbReference>
<organism evidence="1 2">
    <name type="scientific">Plantactinospora siamensis</name>
    <dbReference type="NCBI Taxonomy" id="555372"/>
    <lineage>
        <taxon>Bacteria</taxon>
        <taxon>Bacillati</taxon>
        <taxon>Actinomycetota</taxon>
        <taxon>Actinomycetes</taxon>
        <taxon>Micromonosporales</taxon>
        <taxon>Micromonosporaceae</taxon>
        <taxon>Plantactinospora</taxon>
    </lineage>
</organism>